<feature type="signal peptide" evidence="1">
    <location>
        <begin position="1"/>
        <end position="17"/>
    </location>
</feature>
<reference evidence="2 3" key="1">
    <citation type="submission" date="2015-09" db="EMBL/GenBank/DDBJ databases">
        <title>Draft genome of the parasitic nematode Teladorsagia circumcincta isolate WARC Sus (inbred).</title>
        <authorList>
            <person name="Mitreva M."/>
        </authorList>
    </citation>
    <scope>NUCLEOTIDE SEQUENCE [LARGE SCALE GENOMIC DNA]</scope>
    <source>
        <strain evidence="2 3">S</strain>
    </source>
</reference>
<accession>A0A2G9TXU1</accession>
<feature type="chain" id="PRO_5013587387" evidence="1">
    <location>
        <begin position="18"/>
        <end position="128"/>
    </location>
</feature>
<dbReference type="EMBL" id="KZ352642">
    <property type="protein sequence ID" value="PIO62060.1"/>
    <property type="molecule type" value="Genomic_DNA"/>
</dbReference>
<dbReference type="OrthoDB" id="5876210at2759"/>
<evidence type="ECO:0000313" key="3">
    <source>
        <dbReference type="Proteomes" id="UP000230423"/>
    </source>
</evidence>
<gene>
    <name evidence="2" type="ORF">TELCIR_16398</name>
</gene>
<sequence>MLTIFPLLLLCFTITTSLDYREQLWVRNLQHTTYEYFLNNYQRLRKLHALKMFARGRTTPTPILAIPFFDNTTKTDEDANFVSLKEVFSPPRTVDDEIGLPLNEPLPGQKVSFNRYLNPYLQQRHGGK</sequence>
<evidence type="ECO:0000313" key="2">
    <source>
        <dbReference type="EMBL" id="PIO62060.1"/>
    </source>
</evidence>
<evidence type="ECO:0000256" key="1">
    <source>
        <dbReference type="SAM" id="SignalP"/>
    </source>
</evidence>
<proteinExistence type="predicted"/>
<keyword evidence="1" id="KW-0732">Signal</keyword>
<dbReference type="AlphaFoldDB" id="A0A2G9TXU1"/>
<keyword evidence="3" id="KW-1185">Reference proteome</keyword>
<protein>
    <submittedName>
        <fullName evidence="2">Uncharacterized protein</fullName>
    </submittedName>
</protein>
<organism evidence="2 3">
    <name type="scientific">Teladorsagia circumcincta</name>
    <name type="common">Brown stomach worm</name>
    <name type="synonym">Ostertagia circumcincta</name>
    <dbReference type="NCBI Taxonomy" id="45464"/>
    <lineage>
        <taxon>Eukaryota</taxon>
        <taxon>Metazoa</taxon>
        <taxon>Ecdysozoa</taxon>
        <taxon>Nematoda</taxon>
        <taxon>Chromadorea</taxon>
        <taxon>Rhabditida</taxon>
        <taxon>Rhabditina</taxon>
        <taxon>Rhabditomorpha</taxon>
        <taxon>Strongyloidea</taxon>
        <taxon>Trichostrongylidae</taxon>
        <taxon>Teladorsagia</taxon>
    </lineage>
</organism>
<dbReference type="Proteomes" id="UP000230423">
    <property type="component" value="Unassembled WGS sequence"/>
</dbReference>
<name>A0A2G9TXU1_TELCI</name>